<evidence type="ECO:0000256" key="2">
    <source>
        <dbReference type="SAM" id="SignalP"/>
    </source>
</evidence>
<dbReference type="EMBL" id="CAJZBQ010000061">
    <property type="protein sequence ID" value="CAG9335188.1"/>
    <property type="molecule type" value="Genomic_DNA"/>
</dbReference>
<dbReference type="Gene3D" id="2.10.220.10">
    <property type="entry name" value="Hormone Receptor, Insulin-like Growth Factor Receptor 1, Chain A, domain 2"/>
    <property type="match status" value="1"/>
</dbReference>
<keyword evidence="2" id="KW-0732">Signal</keyword>
<accession>A0AAU9KB15</accession>
<feature type="transmembrane region" description="Helical" evidence="1">
    <location>
        <begin position="1650"/>
        <end position="1668"/>
    </location>
</feature>
<sequence>MNFILIIISKAVLIWSFGPHGNYNWGIKPVHFYLKHKIDCLKANPSLFSWISQNISFSIYTILSEDKANSLEMNFSSVQDLAATNFSYSNNYPQNLFIPIAASFRAKQSLIISPYQEFYFDAAPSIIENQNFTQNHYFRLDLSINPLTWKKASNSYVSRSNIFSEFYNAPYYLIVLYAFLILFARKILDLANRDAKLNFQLITITGLIAQVYCIACGSGSFSYQNMLCLSYCPTGYLQNAGTNTCDYNYLVTLAMILDNKIILNQGGGVLAGNSITNTYPTYDTNDPWPVKSRGYYFKSNSYLASPLMLSPTFSIAIWLKAQSAGIVLVKTITTYQWFVEILYSGYPRLSLLISDSWTTISVTGSSNVLNGWFFISFDGYINADGTTTISSYIDGSFLQSFTTATALYAEDSISGNAYIGNDIIGFTGFIWKMKIYCLNNYYLDEWRTSGCTSPCTKCSADLSCPSDCPLDKYIDGSSCKDCKTNCNKGCVSSDTCSLCFTKECAACTAFIGTGSCLTCITNAVSDGNGGCTCDSYAFWVSLTQSCERCDVLCPNCLKTSYFECSACSGSYQLVGNVCLNGCPYGFGGSCLPATTPVIDESFNVDFQGSYGVLTAGASSSSFQFFNTPESVDPIPAYMRGLYFDGSAYLLSSTSVLLYHSFSIGLWLYVTASGDILEKQTQLILSSSGVTAIMEDPTQTLASKTLSLGTTLIDWNYLSVTFAYSSGSTTITNYINNVVASTLPVSNYIYRDLASTNLMIGKSSSSGFKGFINSFQLWNAPISSFSNYINAVCGSGHACLWSCDLSHFWSGSSYLSCNSCTKGCVRAGNCNVCDDLLCLICTDFGSGKCTQCVSNASIIDTNCQCNSGYYWNDTNESCELCDISCKSCTSANWYDCLTCYNGYYMVLGICSSSCPSGYISSSTGVCVFSQEKIFDLNLNTLNGIVYDDASSIPVITGSAKQFYPDYEADDPIPAYLRGFYFNGESSILRMPEYSTYTSPKLVIPPTFTISIWLNTETSYSAIISKHDVSDNYSTLYYISLIAGKPTISLLISSSAFFYISQASLNNYEWSHIVFTLKMNSGSNIISSYVNGLFDSSVTTGYGTFNDIGPHTTMTIGAQISSSEVYNYYQGFIYTIQIFNAVKPISSLSTTSCTESCSVCPSSQVCIPNCKIKEYWSGPAYNKCYSCNIKCKKSCRDWRDTCSLCNNLLCESCSDYSSCEVCKEHAINPDSCACDDNYVLDDTQSNTCIPIESGGFKGEDGHFHKCPNLCSSCESLTKCTACTSNASLQNDLCSCNLGYNGTESCILVSFSAKLTVLADNSLYLTFSESLAKNLTISDFVIIIRNQEEISSKLEKMNDTCYYISLAITEKISQGTLAIIQFLDLSKVKSISNGILNSSEISASLNSYDPESNSPVTESVSSQSQTASQTTVSVVASMSIINSSPSSLWCLMNTLQILSYMTLSGIPFSSKMRSFLNNLNSFNLFPNVFQYFIDKNKGNTPYSQAEEFGFDTNLILINQGNDFTLLLGSIAALPLILYFSRCSNRWIGNKFTKRLGDYQYAFYFRFWIQCYLELGAAACVGLTIFEFTNITQIANFALCLSLCILLIATPGAYFWFSYKNKARIETRDKTFFASFSTFFYEFRTDKGLITTQYYFLFFARRLVYIINLIYLRDYPQTEVTVNIVLSFLTMMYLALCWPFEDQILQITNLVTEILIFLIMSATTAYLFNFEQEVIEGIEDFIIIIVLVIIAIQTISSIIIFSKTLYHARKEKLVKSGIVKENNNLQCNRIRKIQI</sequence>
<feature type="domain" description="TNFR-Cys" evidence="3">
    <location>
        <begin position="1168"/>
        <end position="1208"/>
    </location>
</feature>
<dbReference type="InterPro" id="IPR013320">
    <property type="entry name" value="ConA-like_dom_sf"/>
</dbReference>
<dbReference type="InterPro" id="IPR006212">
    <property type="entry name" value="Furin_repeat"/>
</dbReference>
<comment type="caution">
    <text evidence="4">The sequence shown here is derived from an EMBL/GenBank/DDBJ whole genome shotgun (WGS) entry which is preliminary data.</text>
</comment>
<dbReference type="SUPFAM" id="SSF49899">
    <property type="entry name" value="Concanavalin A-like lectins/glucanases"/>
    <property type="match status" value="3"/>
</dbReference>
<evidence type="ECO:0000313" key="5">
    <source>
        <dbReference type="Proteomes" id="UP001162131"/>
    </source>
</evidence>
<dbReference type="SUPFAM" id="SSF57184">
    <property type="entry name" value="Growth factor receptor domain"/>
    <property type="match status" value="2"/>
</dbReference>
<feature type="transmembrane region" description="Helical" evidence="1">
    <location>
        <begin position="200"/>
        <end position="223"/>
    </location>
</feature>
<feature type="chain" id="PRO_5043964541" description="TNFR-Cys domain-containing protein" evidence="2">
    <location>
        <begin position="17"/>
        <end position="1791"/>
    </location>
</feature>
<keyword evidence="5" id="KW-1185">Reference proteome</keyword>
<keyword evidence="1" id="KW-1133">Transmembrane helix</keyword>
<feature type="transmembrane region" description="Helical" evidence="1">
    <location>
        <begin position="1559"/>
        <end position="1584"/>
    </location>
</feature>
<evidence type="ECO:0000259" key="3">
    <source>
        <dbReference type="PROSITE" id="PS00652"/>
    </source>
</evidence>
<dbReference type="Proteomes" id="UP001162131">
    <property type="component" value="Unassembled WGS sequence"/>
</dbReference>
<evidence type="ECO:0000313" key="4">
    <source>
        <dbReference type="EMBL" id="CAG9335188.1"/>
    </source>
</evidence>
<name>A0AAU9KB15_9CILI</name>
<keyword evidence="1" id="KW-0472">Membrane</keyword>
<dbReference type="InterPro" id="IPR009030">
    <property type="entry name" value="Growth_fac_rcpt_cys_sf"/>
</dbReference>
<feature type="transmembrane region" description="Helical" evidence="1">
    <location>
        <begin position="1520"/>
        <end position="1538"/>
    </location>
</feature>
<dbReference type="PANTHER" id="PTHR15332">
    <property type="entry name" value="PROPROTEIN CONVERTASE SUBTILISIN_KEXIN TYPE 5-LIKE"/>
    <property type="match status" value="1"/>
</dbReference>
<dbReference type="Pfam" id="PF13385">
    <property type="entry name" value="Laminin_G_3"/>
    <property type="match status" value="1"/>
</dbReference>
<feature type="transmembrane region" description="Helical" evidence="1">
    <location>
        <begin position="1590"/>
        <end position="1613"/>
    </location>
</feature>
<dbReference type="Gene3D" id="2.60.120.200">
    <property type="match status" value="2"/>
</dbReference>
<protein>
    <recommendedName>
        <fullName evidence="3">TNFR-Cys domain-containing protein</fullName>
    </recommendedName>
</protein>
<feature type="transmembrane region" description="Helical" evidence="1">
    <location>
        <begin position="1674"/>
        <end position="1694"/>
    </location>
</feature>
<dbReference type="PANTHER" id="PTHR15332:SF175">
    <property type="entry name" value="PROPROTEIN CONVERTASE SUBTILISIN_KEXIN TYPE 5-LIKE"/>
    <property type="match status" value="1"/>
</dbReference>
<feature type="signal peptide" evidence="2">
    <location>
        <begin position="1"/>
        <end position="16"/>
    </location>
</feature>
<dbReference type="InterPro" id="IPR001368">
    <property type="entry name" value="TNFR/NGFR_Cys_rich_reg"/>
</dbReference>
<reference evidence="4" key="1">
    <citation type="submission" date="2021-09" db="EMBL/GenBank/DDBJ databases">
        <authorList>
            <consortium name="AG Swart"/>
            <person name="Singh M."/>
            <person name="Singh A."/>
            <person name="Seah K."/>
            <person name="Emmerich C."/>
        </authorList>
    </citation>
    <scope>NUCLEOTIDE SEQUENCE</scope>
    <source>
        <strain evidence="4">ATCC30299</strain>
    </source>
</reference>
<dbReference type="CDD" id="cd00064">
    <property type="entry name" value="FU"/>
    <property type="match status" value="1"/>
</dbReference>
<dbReference type="PROSITE" id="PS00652">
    <property type="entry name" value="TNFR_NGFR_1"/>
    <property type="match status" value="1"/>
</dbReference>
<keyword evidence="1" id="KW-0812">Transmembrane</keyword>
<dbReference type="SMART" id="SM00261">
    <property type="entry name" value="FU"/>
    <property type="match status" value="5"/>
</dbReference>
<feature type="transmembrane region" description="Helical" evidence="1">
    <location>
        <begin position="1706"/>
        <end position="1725"/>
    </location>
</feature>
<evidence type="ECO:0000256" key="1">
    <source>
        <dbReference type="SAM" id="Phobius"/>
    </source>
</evidence>
<proteinExistence type="predicted"/>
<gene>
    <name evidence="4" type="ORF">BSTOLATCC_MIC63395</name>
</gene>
<organism evidence="4 5">
    <name type="scientific">Blepharisma stoltei</name>
    <dbReference type="NCBI Taxonomy" id="1481888"/>
    <lineage>
        <taxon>Eukaryota</taxon>
        <taxon>Sar</taxon>
        <taxon>Alveolata</taxon>
        <taxon>Ciliophora</taxon>
        <taxon>Postciliodesmatophora</taxon>
        <taxon>Heterotrichea</taxon>
        <taxon>Heterotrichida</taxon>
        <taxon>Blepharismidae</taxon>
        <taxon>Blepharisma</taxon>
    </lineage>
</organism>
<feature type="transmembrane region" description="Helical" evidence="1">
    <location>
        <begin position="1737"/>
        <end position="1758"/>
    </location>
</feature>
<feature type="transmembrane region" description="Helical" evidence="1">
    <location>
        <begin position="169"/>
        <end position="188"/>
    </location>
</feature>